<dbReference type="EMBL" id="JAHUTI010042373">
    <property type="protein sequence ID" value="MED6246221.1"/>
    <property type="molecule type" value="Genomic_DNA"/>
</dbReference>
<evidence type="ECO:0000313" key="1">
    <source>
        <dbReference type="EMBL" id="MED6246221.1"/>
    </source>
</evidence>
<gene>
    <name evidence="1" type="ORF">ATANTOWER_014582</name>
</gene>
<sequence length="125" mass="14446">MMTSRKRLTFWGKYGQQKTDAKLFPQMDFPSRQLGHLENHLSNEEKDESYYQVCVVPTVKHPDAFHAASNPKEWAYLQICPMALPRMNSLIKMSPTDQRFPAIRAAGMNRGCSCMTEHLVIRQTQ</sequence>
<reference evidence="1 2" key="1">
    <citation type="submission" date="2021-07" db="EMBL/GenBank/DDBJ databases">
        <authorList>
            <person name="Palmer J.M."/>
        </authorList>
    </citation>
    <scope>NUCLEOTIDE SEQUENCE [LARGE SCALE GENOMIC DNA]</scope>
    <source>
        <strain evidence="1 2">AT_MEX2019</strain>
        <tissue evidence="1">Muscle</tissue>
    </source>
</reference>
<proteinExistence type="predicted"/>
<name>A0ABU7B702_9TELE</name>
<evidence type="ECO:0000313" key="2">
    <source>
        <dbReference type="Proteomes" id="UP001345963"/>
    </source>
</evidence>
<organism evidence="1 2">
    <name type="scientific">Ataeniobius toweri</name>
    <dbReference type="NCBI Taxonomy" id="208326"/>
    <lineage>
        <taxon>Eukaryota</taxon>
        <taxon>Metazoa</taxon>
        <taxon>Chordata</taxon>
        <taxon>Craniata</taxon>
        <taxon>Vertebrata</taxon>
        <taxon>Euteleostomi</taxon>
        <taxon>Actinopterygii</taxon>
        <taxon>Neopterygii</taxon>
        <taxon>Teleostei</taxon>
        <taxon>Neoteleostei</taxon>
        <taxon>Acanthomorphata</taxon>
        <taxon>Ovalentaria</taxon>
        <taxon>Atherinomorphae</taxon>
        <taxon>Cyprinodontiformes</taxon>
        <taxon>Goodeidae</taxon>
        <taxon>Ataeniobius</taxon>
    </lineage>
</organism>
<accession>A0ABU7B702</accession>
<keyword evidence="2" id="KW-1185">Reference proteome</keyword>
<dbReference type="Proteomes" id="UP001345963">
    <property type="component" value="Unassembled WGS sequence"/>
</dbReference>
<comment type="caution">
    <text evidence="1">The sequence shown here is derived from an EMBL/GenBank/DDBJ whole genome shotgun (WGS) entry which is preliminary data.</text>
</comment>
<protein>
    <submittedName>
        <fullName evidence="1">Uncharacterized protein</fullName>
    </submittedName>
</protein>